<dbReference type="Pfam" id="PF02737">
    <property type="entry name" value="3HCDH_N"/>
    <property type="match status" value="1"/>
</dbReference>
<dbReference type="GO" id="GO:0005737">
    <property type="term" value="C:cytoplasm"/>
    <property type="evidence" value="ECO:0007669"/>
    <property type="project" value="UniProtKB-SubCell"/>
</dbReference>
<evidence type="ECO:0000256" key="2">
    <source>
        <dbReference type="ARBA" id="ARBA00009463"/>
    </source>
</evidence>
<dbReference type="Pfam" id="PF00725">
    <property type="entry name" value="3HCDH"/>
    <property type="match status" value="1"/>
</dbReference>
<feature type="domain" description="3-hydroxyacyl-CoA dehydrogenase C-terminal" evidence="11">
    <location>
        <begin position="186"/>
        <end position="252"/>
    </location>
</feature>
<evidence type="ECO:0000256" key="3">
    <source>
        <dbReference type="ARBA" id="ARBA00011738"/>
    </source>
</evidence>
<reference evidence="13" key="1">
    <citation type="journal article" date="2020" name="Stud. Mycol.">
        <title>101 Dothideomycetes genomes: a test case for predicting lifestyles and emergence of pathogens.</title>
        <authorList>
            <person name="Haridas S."/>
            <person name="Albert R."/>
            <person name="Binder M."/>
            <person name="Bloem J."/>
            <person name="Labutti K."/>
            <person name="Salamov A."/>
            <person name="Andreopoulos B."/>
            <person name="Baker S."/>
            <person name="Barry K."/>
            <person name="Bills G."/>
            <person name="Bluhm B."/>
            <person name="Cannon C."/>
            <person name="Castanera R."/>
            <person name="Culley D."/>
            <person name="Daum C."/>
            <person name="Ezra D."/>
            <person name="Gonzalez J."/>
            <person name="Henrissat B."/>
            <person name="Kuo A."/>
            <person name="Liang C."/>
            <person name="Lipzen A."/>
            <person name="Lutzoni F."/>
            <person name="Magnuson J."/>
            <person name="Mondo S."/>
            <person name="Nolan M."/>
            <person name="Ohm R."/>
            <person name="Pangilinan J."/>
            <person name="Park H.-J."/>
            <person name="Ramirez L."/>
            <person name="Alfaro M."/>
            <person name="Sun H."/>
            <person name="Tritt A."/>
            <person name="Yoshinaga Y."/>
            <person name="Zwiers L.-H."/>
            <person name="Turgeon B."/>
            <person name="Goodwin S."/>
            <person name="Spatafora J."/>
            <person name="Crous P."/>
            <person name="Grigoriev I."/>
        </authorList>
    </citation>
    <scope>NUCLEOTIDE SEQUENCE</scope>
    <source>
        <strain evidence="13">CBS 121739</strain>
    </source>
</reference>
<gene>
    <name evidence="13" type="ORF">EJ05DRAFT_478742</name>
</gene>
<dbReference type="OrthoDB" id="2021159at2759"/>
<dbReference type="InterPro" id="IPR006176">
    <property type="entry name" value="3-OHacyl-CoA_DH_NAD-bd"/>
</dbReference>
<evidence type="ECO:0000256" key="6">
    <source>
        <dbReference type="ARBA" id="ARBA00023002"/>
    </source>
</evidence>
<evidence type="ECO:0000256" key="8">
    <source>
        <dbReference type="ARBA" id="ARBA00038962"/>
    </source>
</evidence>
<evidence type="ECO:0000256" key="10">
    <source>
        <dbReference type="PIRSR" id="PIRSR000105-1"/>
    </source>
</evidence>
<dbReference type="GO" id="GO:0070403">
    <property type="term" value="F:NAD+ binding"/>
    <property type="evidence" value="ECO:0007669"/>
    <property type="project" value="InterPro"/>
</dbReference>
<dbReference type="InterPro" id="IPR022694">
    <property type="entry name" value="3-OHacyl-CoA_DH"/>
</dbReference>
<comment type="similarity">
    <text evidence="2">Belongs to the 3-hydroxyacyl-CoA dehydrogenase family.</text>
</comment>
<dbReference type="SUPFAM" id="SSF51735">
    <property type="entry name" value="NAD(P)-binding Rossmann-fold domains"/>
    <property type="match status" value="1"/>
</dbReference>
<organism evidence="13 14">
    <name type="scientific">Pseudovirgaria hyperparasitica</name>
    <dbReference type="NCBI Taxonomy" id="470096"/>
    <lineage>
        <taxon>Eukaryota</taxon>
        <taxon>Fungi</taxon>
        <taxon>Dikarya</taxon>
        <taxon>Ascomycota</taxon>
        <taxon>Pezizomycotina</taxon>
        <taxon>Dothideomycetes</taxon>
        <taxon>Dothideomycetes incertae sedis</taxon>
        <taxon>Acrospermales</taxon>
        <taxon>Acrospermaceae</taxon>
        <taxon>Pseudovirgaria</taxon>
    </lineage>
</organism>
<keyword evidence="6" id="KW-0560">Oxidoreductase</keyword>
<dbReference type="GO" id="GO:0006631">
    <property type="term" value="P:fatty acid metabolic process"/>
    <property type="evidence" value="ECO:0007669"/>
    <property type="project" value="InterPro"/>
</dbReference>
<protein>
    <recommendedName>
        <fullName evidence="9">L-gulonate 3-dehydrogenase</fullName>
        <ecNumber evidence="8">1.1.1.45</ecNumber>
    </recommendedName>
    <alternativeName>
        <fullName evidence="9">L-gulonate 3-dehydrogenase</fullName>
    </alternativeName>
</protein>
<dbReference type="GO" id="GO:0050104">
    <property type="term" value="F:L-gulonate 3-dehydrogenase activity"/>
    <property type="evidence" value="ECO:0007669"/>
    <property type="project" value="UniProtKB-EC"/>
</dbReference>
<evidence type="ECO:0000256" key="7">
    <source>
        <dbReference type="ARBA" id="ARBA00023027"/>
    </source>
</evidence>
<dbReference type="InterPro" id="IPR036291">
    <property type="entry name" value="NAD(P)-bd_dom_sf"/>
</dbReference>
<comment type="subunit">
    <text evidence="3">Homodimer.</text>
</comment>
<feature type="domain" description="3-hydroxyacyl-CoA dehydrogenase NAD binding" evidence="12">
    <location>
        <begin position="12"/>
        <end position="182"/>
    </location>
</feature>
<dbReference type="EMBL" id="ML996577">
    <property type="protein sequence ID" value="KAF2755781.1"/>
    <property type="molecule type" value="Genomic_DNA"/>
</dbReference>
<dbReference type="InterPro" id="IPR006108">
    <property type="entry name" value="3HC_DH_C"/>
</dbReference>
<evidence type="ECO:0000256" key="5">
    <source>
        <dbReference type="ARBA" id="ARBA00022553"/>
    </source>
</evidence>
<proteinExistence type="inferred from homology"/>
<keyword evidence="4" id="KW-0963">Cytoplasm</keyword>
<evidence type="ECO:0000313" key="14">
    <source>
        <dbReference type="Proteomes" id="UP000799437"/>
    </source>
</evidence>
<keyword evidence="5" id="KW-0597">Phosphoprotein</keyword>
<sequence length="311" mass="33386">MSSTTTTAPETHIALVGAGTIGLSFVALHLQSLPPTSLTIIDTRPDLPAHVSRTLKTTLPPAQHALIPSLILTPDITAVRNASIVQESGPENLPFKTALWAQVEQHAPSSALLWSSTSGIPASAQAAHMRDRTRLCVVHPYNPPAVMPLLEVCPSADTSADVVGRTMAFWRARGRAPVLVRREVPGFVANRLAFALLREAVYLVEQGVVSLEDVDRVVEGSMGPRWAVAGPFKSYHAGGGEGGLEGFFKNIGGTVQSCWDDAGSVNVGERWEEKVFQEAEQAYGRVDTAERDQITRAVLEAVRRGKEGKNA</sequence>
<evidence type="ECO:0000256" key="4">
    <source>
        <dbReference type="ARBA" id="ARBA00022490"/>
    </source>
</evidence>
<dbReference type="RefSeq" id="XP_033598232.1">
    <property type="nucleotide sequence ID" value="XM_033744523.1"/>
</dbReference>
<dbReference type="InterPro" id="IPR006180">
    <property type="entry name" value="3-OHacyl-CoA_DH_CS"/>
</dbReference>
<dbReference type="Gene3D" id="1.10.1040.10">
    <property type="entry name" value="N-(1-d-carboxylethyl)-l-norvaline Dehydrogenase, domain 2"/>
    <property type="match status" value="1"/>
</dbReference>
<comment type="subcellular location">
    <subcellularLocation>
        <location evidence="1">Cytoplasm</location>
    </subcellularLocation>
</comment>
<keyword evidence="7" id="KW-0520">NAD</keyword>
<dbReference type="Proteomes" id="UP000799437">
    <property type="component" value="Unassembled WGS sequence"/>
</dbReference>
<dbReference type="GeneID" id="54485577"/>
<dbReference type="SUPFAM" id="SSF48179">
    <property type="entry name" value="6-phosphogluconate dehydrogenase C-terminal domain-like"/>
    <property type="match status" value="1"/>
</dbReference>
<dbReference type="InterPro" id="IPR013328">
    <property type="entry name" value="6PGD_dom2"/>
</dbReference>
<accession>A0A6A6W413</accession>
<dbReference type="EC" id="1.1.1.45" evidence="8"/>
<dbReference type="PIRSF" id="PIRSF000105">
    <property type="entry name" value="HCDH"/>
    <property type="match status" value="1"/>
</dbReference>
<dbReference type="PANTHER" id="PTHR48075">
    <property type="entry name" value="3-HYDROXYACYL-COA DEHYDROGENASE FAMILY PROTEIN"/>
    <property type="match status" value="1"/>
</dbReference>
<dbReference type="PANTHER" id="PTHR48075:SF1">
    <property type="entry name" value="LAMBDA-CRYSTALLIN HOMOLOG"/>
    <property type="match status" value="1"/>
</dbReference>
<dbReference type="Gene3D" id="3.40.50.720">
    <property type="entry name" value="NAD(P)-binding Rossmann-like Domain"/>
    <property type="match status" value="1"/>
</dbReference>
<evidence type="ECO:0000259" key="11">
    <source>
        <dbReference type="Pfam" id="PF00725"/>
    </source>
</evidence>
<evidence type="ECO:0000256" key="9">
    <source>
        <dbReference type="ARBA" id="ARBA00042709"/>
    </source>
</evidence>
<evidence type="ECO:0000256" key="1">
    <source>
        <dbReference type="ARBA" id="ARBA00004496"/>
    </source>
</evidence>
<name>A0A6A6W413_9PEZI</name>
<dbReference type="InterPro" id="IPR008927">
    <property type="entry name" value="6-PGluconate_DH-like_C_sf"/>
</dbReference>
<feature type="site" description="Important for catalytic activity" evidence="10">
    <location>
        <position position="139"/>
    </location>
</feature>
<evidence type="ECO:0000313" key="13">
    <source>
        <dbReference type="EMBL" id="KAF2755781.1"/>
    </source>
</evidence>
<dbReference type="PROSITE" id="PS00067">
    <property type="entry name" value="3HCDH"/>
    <property type="match status" value="1"/>
</dbReference>
<keyword evidence="14" id="KW-1185">Reference proteome</keyword>
<evidence type="ECO:0000259" key="12">
    <source>
        <dbReference type="Pfam" id="PF02737"/>
    </source>
</evidence>
<dbReference type="AlphaFoldDB" id="A0A6A6W413"/>